<dbReference type="InterPro" id="IPR016193">
    <property type="entry name" value="Cytidine_deaminase-like"/>
</dbReference>
<dbReference type="OrthoDB" id="3180714at2759"/>
<protein>
    <recommendedName>
        <fullName evidence="4">CMP/dCMP-type deaminase domain-containing protein</fullName>
    </recommendedName>
</protein>
<dbReference type="STRING" id="948595.L2GQU0"/>
<evidence type="ECO:0008006" key="4">
    <source>
        <dbReference type="Google" id="ProtNLM"/>
    </source>
</evidence>
<dbReference type="EMBL" id="GL877474">
    <property type="protein sequence ID" value="ELA45984.1"/>
    <property type="molecule type" value="Genomic_DNA"/>
</dbReference>
<accession>L2GQU0</accession>
<dbReference type="InParanoid" id="L2GQU0"/>
<evidence type="ECO:0000256" key="1">
    <source>
        <dbReference type="SAM" id="MobiDB-lite"/>
    </source>
</evidence>
<dbReference type="RefSeq" id="XP_008075524.1">
    <property type="nucleotide sequence ID" value="XM_008077333.1"/>
</dbReference>
<evidence type="ECO:0000313" key="3">
    <source>
        <dbReference type="Proteomes" id="UP000011081"/>
    </source>
</evidence>
<dbReference type="HOGENOM" id="CLU_085162_0_0_1"/>
<keyword evidence="3" id="KW-1185">Reference proteome</keyword>
<feature type="region of interest" description="Disordered" evidence="1">
    <location>
        <begin position="148"/>
        <end position="169"/>
    </location>
</feature>
<dbReference type="GO" id="GO:0003824">
    <property type="term" value="F:catalytic activity"/>
    <property type="evidence" value="ECO:0007669"/>
    <property type="project" value="InterPro"/>
</dbReference>
<dbReference type="Proteomes" id="UP000011081">
    <property type="component" value="Unassembled WGS sequence"/>
</dbReference>
<dbReference type="Gene3D" id="3.40.140.10">
    <property type="entry name" value="Cytidine Deaminase, domain 2"/>
    <property type="match status" value="1"/>
</dbReference>
<evidence type="ECO:0000313" key="2">
    <source>
        <dbReference type="EMBL" id="ELA45984.1"/>
    </source>
</evidence>
<dbReference type="VEuPathDB" id="MicrosporidiaDB:VCUG_02517"/>
<sequence length="285" mass="31580">MIIAKLRSPQKRPLLMKASVVRVPQSGVHVFIACIRNNEACRVPRHLKRVNKIGDGSALVLYGMGELSGFIVVDVPADYPASRDEHAVYNKMWPCYYHPVREEKVDEEYVSSCYTRMLSEMRGSKADREVQAGREDCGTGCRAVQGDAHEKSDTSVDHGGAGAKDCTRPASQPAKDGGTACACICLIANPANRRILAVERDRDDILSHGILSAVTAVSQLQIDYLCTGLDAFVLNEPCLSCSMAFVHGRIRRVFYVHDGTGTYSKLRIHGFKRFNHRYAVYKLSE</sequence>
<proteinExistence type="predicted"/>
<dbReference type="GO" id="GO:0006139">
    <property type="term" value="P:nucleobase-containing compound metabolic process"/>
    <property type="evidence" value="ECO:0007669"/>
    <property type="project" value="UniProtKB-ARBA"/>
</dbReference>
<dbReference type="PROSITE" id="PS51257">
    <property type="entry name" value="PROKAR_LIPOPROTEIN"/>
    <property type="match status" value="1"/>
</dbReference>
<name>L2GQU0_VAVCU</name>
<organism evidence="2 3">
    <name type="scientific">Vavraia culicis (isolate floridensis)</name>
    <name type="common">Microsporidian parasite</name>
    <dbReference type="NCBI Taxonomy" id="948595"/>
    <lineage>
        <taxon>Eukaryota</taxon>
        <taxon>Fungi</taxon>
        <taxon>Fungi incertae sedis</taxon>
        <taxon>Microsporidia</taxon>
        <taxon>Pleistophoridae</taxon>
        <taxon>Vavraia</taxon>
    </lineage>
</organism>
<dbReference type="SUPFAM" id="SSF53927">
    <property type="entry name" value="Cytidine deaminase-like"/>
    <property type="match status" value="1"/>
</dbReference>
<dbReference type="GeneID" id="19880378"/>
<reference evidence="3" key="1">
    <citation type="submission" date="2011-03" db="EMBL/GenBank/DDBJ databases">
        <title>The genome sequence of Vavraia culicis strain floridensis.</title>
        <authorList>
            <consortium name="The Broad Institute Genome Sequencing Platform"/>
            <person name="Cuomo C."/>
            <person name="Becnel J."/>
            <person name="Sanscrainte N."/>
            <person name="Young S.K."/>
            <person name="Zeng Q."/>
            <person name="Gargeya S."/>
            <person name="Fitzgerald M."/>
            <person name="Haas B."/>
            <person name="Abouelleil A."/>
            <person name="Alvarado L."/>
            <person name="Arachchi H.M."/>
            <person name="Berlin A."/>
            <person name="Chapman S.B."/>
            <person name="Gearin G."/>
            <person name="Goldberg J."/>
            <person name="Griggs A."/>
            <person name="Gujja S."/>
            <person name="Hansen M."/>
            <person name="Heiman D."/>
            <person name="Howarth C."/>
            <person name="Larimer J."/>
            <person name="Lui A."/>
            <person name="MacDonald P.J.P."/>
            <person name="McCowen C."/>
            <person name="Montmayeur A."/>
            <person name="Murphy C."/>
            <person name="Neiman D."/>
            <person name="Pearson M."/>
            <person name="Priest M."/>
            <person name="Roberts A."/>
            <person name="Saif S."/>
            <person name="Shea T."/>
            <person name="Sisk P."/>
            <person name="Stolte C."/>
            <person name="Sykes S."/>
            <person name="Wortman J."/>
            <person name="Nusbaum C."/>
            <person name="Birren B."/>
        </authorList>
    </citation>
    <scope>NUCLEOTIDE SEQUENCE [LARGE SCALE GENOMIC DNA]</scope>
    <source>
        <strain evidence="3">floridensis</strain>
    </source>
</reference>
<dbReference type="OMA" id="EPCISCA"/>
<dbReference type="AlphaFoldDB" id="L2GQU0"/>
<gene>
    <name evidence="2" type="ORF">VCUG_02517</name>
</gene>